<organism evidence="2 3">
    <name type="scientific">Longimicrobium terrae</name>
    <dbReference type="NCBI Taxonomy" id="1639882"/>
    <lineage>
        <taxon>Bacteria</taxon>
        <taxon>Pseudomonadati</taxon>
        <taxon>Gemmatimonadota</taxon>
        <taxon>Longimicrobiia</taxon>
        <taxon>Longimicrobiales</taxon>
        <taxon>Longimicrobiaceae</taxon>
        <taxon>Longimicrobium</taxon>
    </lineage>
</organism>
<evidence type="ECO:0000313" key="2">
    <source>
        <dbReference type="EMBL" id="MBB6071919.1"/>
    </source>
</evidence>
<accession>A0A841H214</accession>
<protein>
    <recommendedName>
        <fullName evidence="1">THIF-type NAD/FAD binding fold domain-containing protein</fullName>
    </recommendedName>
</protein>
<keyword evidence="3" id="KW-1185">Reference proteome</keyword>
<reference evidence="2 3" key="1">
    <citation type="submission" date="2020-08" db="EMBL/GenBank/DDBJ databases">
        <title>Genomic Encyclopedia of Type Strains, Phase IV (KMG-IV): sequencing the most valuable type-strain genomes for metagenomic binning, comparative biology and taxonomic classification.</title>
        <authorList>
            <person name="Goeker M."/>
        </authorList>
    </citation>
    <scope>NUCLEOTIDE SEQUENCE [LARGE SCALE GENOMIC DNA]</scope>
    <source>
        <strain evidence="2 3">DSM 29007</strain>
    </source>
</reference>
<dbReference type="GO" id="GO:0008641">
    <property type="term" value="F:ubiquitin-like modifier activating enzyme activity"/>
    <property type="evidence" value="ECO:0007669"/>
    <property type="project" value="InterPro"/>
</dbReference>
<sequence length="524" mass="53913">MVPACIVGGRVLTADAFYAERDQRTALGGAYAAPQLAVAVVLAPDLMETAAGQTALLWSLSMLKRMGRAFSRSIIVATSGAADTRNHAALHRSLATLGQAVNAELMGADPFGSIEWRALGDDGALAGVDLVLRIGFVDPAGTAPRLGEVRVGWNGWVFGVDWTPPASWALANHMRPAGEAAETGPAATAAVVAAAAAAVALVYRTVRDEHPSEGENLRYWCSVDTGRVCVDPADASVWMRQGSSHPGPAPWDAEAGPQVNLGELVLVSAGGIGGNAAQVLAASWITCASATVVEPDIIELSNLNRLIRVGVGAVGQPKAAPAVTALAEAGLRTRGYAARYEDLAAADLAPTSAEPRRLLVGVDQVASRLQVQADWPDLLVNAGTSGTSWTVSLHPRGSGACLGCIHGAATQTYAASRRALACGAGMPVVGEEQMTQPEASFPFASVMAAAFQVAALIRTAGAGPHVRFTADARVANSVRLPFLSTGPREREPHCLLLCSHPALAALWAEAVGGSGAAHPSAHAE</sequence>
<dbReference type="InterPro" id="IPR035985">
    <property type="entry name" value="Ubiquitin-activating_enz"/>
</dbReference>
<dbReference type="Gene3D" id="3.40.50.720">
    <property type="entry name" value="NAD(P)-binding Rossmann-like Domain"/>
    <property type="match status" value="1"/>
</dbReference>
<dbReference type="AlphaFoldDB" id="A0A841H214"/>
<dbReference type="SUPFAM" id="SSF69572">
    <property type="entry name" value="Activating enzymes of the ubiquitin-like proteins"/>
    <property type="match status" value="1"/>
</dbReference>
<feature type="domain" description="THIF-type NAD/FAD binding fold" evidence="1">
    <location>
        <begin position="265"/>
        <end position="427"/>
    </location>
</feature>
<dbReference type="Proteomes" id="UP000582837">
    <property type="component" value="Unassembled WGS sequence"/>
</dbReference>
<dbReference type="Pfam" id="PF00899">
    <property type="entry name" value="ThiF"/>
    <property type="match status" value="1"/>
</dbReference>
<gene>
    <name evidence="2" type="ORF">HNQ61_003579</name>
</gene>
<dbReference type="InterPro" id="IPR000594">
    <property type="entry name" value="ThiF_NAD_FAD-bd"/>
</dbReference>
<evidence type="ECO:0000259" key="1">
    <source>
        <dbReference type="Pfam" id="PF00899"/>
    </source>
</evidence>
<comment type="caution">
    <text evidence="2">The sequence shown here is derived from an EMBL/GenBank/DDBJ whole genome shotgun (WGS) entry which is preliminary data.</text>
</comment>
<evidence type="ECO:0000313" key="3">
    <source>
        <dbReference type="Proteomes" id="UP000582837"/>
    </source>
</evidence>
<proteinExistence type="predicted"/>
<dbReference type="EMBL" id="JACHIA010000011">
    <property type="protein sequence ID" value="MBB6071919.1"/>
    <property type="molecule type" value="Genomic_DNA"/>
</dbReference>
<dbReference type="RefSeq" id="WP_170035366.1">
    <property type="nucleotide sequence ID" value="NZ_JABDTL010000001.1"/>
</dbReference>
<name>A0A841H214_9BACT</name>